<evidence type="ECO:0000256" key="4">
    <source>
        <dbReference type="ARBA" id="ARBA00022989"/>
    </source>
</evidence>
<gene>
    <name evidence="8" type="primary">LOC117641270</name>
</gene>
<dbReference type="Proteomes" id="UP000515158">
    <property type="component" value="Unplaced"/>
</dbReference>
<dbReference type="Pfam" id="PF08395">
    <property type="entry name" value="7tm_7"/>
    <property type="match status" value="1"/>
</dbReference>
<dbReference type="RefSeq" id="XP_034234332.1">
    <property type="nucleotide sequence ID" value="XM_034378441.1"/>
</dbReference>
<evidence type="ECO:0000313" key="7">
    <source>
        <dbReference type="Proteomes" id="UP000515158"/>
    </source>
</evidence>
<keyword evidence="5 6" id="KW-0472">Membrane</keyword>
<evidence type="ECO:0000256" key="3">
    <source>
        <dbReference type="ARBA" id="ARBA00022692"/>
    </source>
</evidence>
<feature type="transmembrane region" description="Helical" evidence="6">
    <location>
        <begin position="177"/>
        <end position="200"/>
    </location>
</feature>
<evidence type="ECO:0000256" key="1">
    <source>
        <dbReference type="ARBA" id="ARBA00004651"/>
    </source>
</evidence>
<evidence type="ECO:0000313" key="8">
    <source>
        <dbReference type="RefSeq" id="XP_034234332.1"/>
    </source>
</evidence>
<evidence type="ECO:0000256" key="5">
    <source>
        <dbReference type="ARBA" id="ARBA00023136"/>
    </source>
</evidence>
<organism evidence="8">
    <name type="scientific">Thrips palmi</name>
    <name type="common">Melon thrips</name>
    <dbReference type="NCBI Taxonomy" id="161013"/>
    <lineage>
        <taxon>Eukaryota</taxon>
        <taxon>Metazoa</taxon>
        <taxon>Ecdysozoa</taxon>
        <taxon>Arthropoda</taxon>
        <taxon>Hexapoda</taxon>
        <taxon>Insecta</taxon>
        <taxon>Pterygota</taxon>
        <taxon>Neoptera</taxon>
        <taxon>Paraneoptera</taxon>
        <taxon>Thysanoptera</taxon>
        <taxon>Terebrantia</taxon>
        <taxon>Thripoidea</taxon>
        <taxon>Thripidae</taxon>
        <taxon>Thrips</taxon>
    </lineage>
</organism>
<feature type="transmembrane region" description="Helical" evidence="6">
    <location>
        <begin position="75"/>
        <end position="97"/>
    </location>
</feature>
<dbReference type="GO" id="GO:0050909">
    <property type="term" value="P:sensory perception of taste"/>
    <property type="evidence" value="ECO:0007669"/>
    <property type="project" value="InterPro"/>
</dbReference>
<dbReference type="AlphaFoldDB" id="A0A6P8YK63"/>
<dbReference type="InParanoid" id="A0A6P8YK63"/>
<comment type="subcellular location">
    <subcellularLocation>
        <location evidence="1">Cell membrane</location>
        <topology evidence="1">Multi-pass membrane protein</topology>
    </subcellularLocation>
</comment>
<keyword evidence="2" id="KW-1003">Cell membrane</keyword>
<keyword evidence="7" id="KW-1185">Reference proteome</keyword>
<sequence>MVYEIMPIVWMLRLMLMLPVTVLSNGNFRFRWLSVPVALSFATWLVLVVISYYTVRFRLDPVSVDGKHFHVWDLVPKYASSFTLIYIVFMPYTNWALTGSTIEMIERWKRVQRLGVAGLRQHRRIWVALVKVVYKLSEAWGRTQAVLLGIFFVTAVSICFVLTHMVLSKSLDKSALWIGPALLLVILAFVSICHSAQVMIDAIRVPAKMQLLLLSFLVKDEETTTEIVQFLEEMYLERPRVSVCGLGDLSKASIVYAFGLANTYIVVLSQFSISAEALRANFIAD</sequence>
<keyword evidence="3 6" id="KW-0812">Transmembrane</keyword>
<feature type="transmembrane region" description="Helical" evidence="6">
    <location>
        <begin position="145"/>
        <end position="165"/>
    </location>
</feature>
<dbReference type="GeneID" id="117641270"/>
<dbReference type="KEGG" id="tpal:117641270"/>
<dbReference type="GO" id="GO:0005886">
    <property type="term" value="C:plasma membrane"/>
    <property type="evidence" value="ECO:0007669"/>
    <property type="project" value="UniProtKB-SubCell"/>
</dbReference>
<name>A0A6P8YK63_THRPL</name>
<evidence type="ECO:0000256" key="6">
    <source>
        <dbReference type="SAM" id="Phobius"/>
    </source>
</evidence>
<reference evidence="8" key="1">
    <citation type="submission" date="2025-08" db="UniProtKB">
        <authorList>
            <consortium name="RefSeq"/>
        </authorList>
    </citation>
    <scope>IDENTIFICATION</scope>
    <source>
        <tissue evidence="8">Total insect</tissue>
    </source>
</reference>
<evidence type="ECO:0000256" key="2">
    <source>
        <dbReference type="ARBA" id="ARBA00022475"/>
    </source>
</evidence>
<dbReference type="OrthoDB" id="8224521at2759"/>
<proteinExistence type="predicted"/>
<feature type="transmembrane region" description="Helical" evidence="6">
    <location>
        <begin position="35"/>
        <end position="55"/>
    </location>
</feature>
<protein>
    <submittedName>
        <fullName evidence="8">Uncharacterized protein LOC117641270</fullName>
    </submittedName>
</protein>
<feature type="transmembrane region" description="Helical" evidence="6">
    <location>
        <begin position="6"/>
        <end position="23"/>
    </location>
</feature>
<dbReference type="InterPro" id="IPR013604">
    <property type="entry name" value="7TM_chemorcpt"/>
</dbReference>
<keyword evidence="4 6" id="KW-1133">Transmembrane helix</keyword>
<accession>A0A6P8YK63</accession>